<evidence type="ECO:0000313" key="2">
    <source>
        <dbReference type="Proteomes" id="UP000076871"/>
    </source>
</evidence>
<protein>
    <submittedName>
        <fullName evidence="1">Uncharacterized protein</fullName>
    </submittedName>
</protein>
<keyword evidence="2" id="KW-1185">Reference proteome</keyword>
<dbReference type="EMBL" id="KV427617">
    <property type="protein sequence ID" value="KZT07894.1"/>
    <property type="molecule type" value="Genomic_DNA"/>
</dbReference>
<dbReference type="Proteomes" id="UP000076871">
    <property type="component" value="Unassembled WGS sequence"/>
</dbReference>
<organism evidence="1 2">
    <name type="scientific">Laetiporus sulphureus 93-53</name>
    <dbReference type="NCBI Taxonomy" id="1314785"/>
    <lineage>
        <taxon>Eukaryota</taxon>
        <taxon>Fungi</taxon>
        <taxon>Dikarya</taxon>
        <taxon>Basidiomycota</taxon>
        <taxon>Agaricomycotina</taxon>
        <taxon>Agaricomycetes</taxon>
        <taxon>Polyporales</taxon>
        <taxon>Laetiporus</taxon>
    </lineage>
</organism>
<proteinExistence type="predicted"/>
<dbReference type="GeneID" id="63825624"/>
<accession>A0A165EW55</accession>
<dbReference type="InParanoid" id="A0A165EW55"/>
<reference evidence="1 2" key="1">
    <citation type="journal article" date="2016" name="Mol. Biol. Evol.">
        <title>Comparative Genomics of Early-Diverging Mushroom-Forming Fungi Provides Insights into the Origins of Lignocellulose Decay Capabilities.</title>
        <authorList>
            <person name="Nagy L.G."/>
            <person name="Riley R."/>
            <person name="Tritt A."/>
            <person name="Adam C."/>
            <person name="Daum C."/>
            <person name="Floudas D."/>
            <person name="Sun H."/>
            <person name="Yadav J.S."/>
            <person name="Pangilinan J."/>
            <person name="Larsson K.H."/>
            <person name="Matsuura K."/>
            <person name="Barry K."/>
            <person name="Labutti K."/>
            <person name="Kuo R."/>
            <person name="Ohm R.A."/>
            <person name="Bhattacharya S.S."/>
            <person name="Shirouzu T."/>
            <person name="Yoshinaga Y."/>
            <person name="Martin F.M."/>
            <person name="Grigoriev I.V."/>
            <person name="Hibbett D.S."/>
        </authorList>
    </citation>
    <scope>NUCLEOTIDE SEQUENCE [LARGE SCALE GENOMIC DNA]</scope>
    <source>
        <strain evidence="1 2">93-53</strain>
    </source>
</reference>
<name>A0A165EW55_9APHY</name>
<sequence length="70" mass="8062">MEQYPAACIYENDFVMIECTITRFKCDANGDAVYKDGWKHWHAQLKLLTITKLIEGPEPTIKCQGRNTGR</sequence>
<evidence type="ECO:0000313" key="1">
    <source>
        <dbReference type="EMBL" id="KZT07894.1"/>
    </source>
</evidence>
<gene>
    <name evidence="1" type="ORF">LAESUDRAFT_724362</name>
</gene>
<dbReference type="AlphaFoldDB" id="A0A165EW55"/>
<dbReference type="RefSeq" id="XP_040765634.1">
    <property type="nucleotide sequence ID" value="XM_040908595.1"/>
</dbReference>
<dbReference type="OrthoDB" id="3269308at2759"/>